<accession>A0A1R3J8D4</accession>
<reference evidence="3" key="1">
    <citation type="submission" date="2013-09" db="EMBL/GenBank/DDBJ databases">
        <title>Corchorus olitorius genome sequencing.</title>
        <authorList>
            <person name="Alam M."/>
            <person name="Haque M.S."/>
            <person name="Islam M.S."/>
            <person name="Emdad E.M."/>
            <person name="Islam M.M."/>
            <person name="Ahmed B."/>
            <person name="Halim A."/>
            <person name="Hossen Q.M.M."/>
            <person name="Hossain M.Z."/>
            <person name="Ahmed R."/>
            <person name="Khan M.M."/>
            <person name="Islam R."/>
            <person name="Rashid M.M."/>
            <person name="Khan S.A."/>
            <person name="Rahman M.S."/>
            <person name="Alam M."/>
            <person name="Yahiya A.S."/>
            <person name="Khan M.S."/>
            <person name="Azam M.S."/>
            <person name="Haque T."/>
            <person name="Lashkar M.Z.H."/>
            <person name="Akhand A.I."/>
            <person name="Morshed G."/>
            <person name="Roy S."/>
            <person name="Uddin K.S."/>
            <person name="Rabeya T."/>
            <person name="Hossain A.S."/>
            <person name="Chowdhury A."/>
            <person name="Snigdha A.R."/>
            <person name="Mortoza M.S."/>
            <person name="Matin S.A."/>
            <person name="Hoque S.M.E."/>
            <person name="Islam M.K."/>
            <person name="Roy D.K."/>
            <person name="Haider R."/>
            <person name="Moosa M.M."/>
            <person name="Elias S.M."/>
            <person name="Hasan A.M."/>
            <person name="Jahan S."/>
            <person name="Shafiuddin M."/>
            <person name="Mahmood N."/>
            <person name="Shommy N.S."/>
        </authorList>
    </citation>
    <scope>NUCLEOTIDE SEQUENCE [LARGE SCALE GENOMIC DNA]</scope>
    <source>
        <strain evidence="3">cv. O-4</strain>
    </source>
</reference>
<comment type="caution">
    <text evidence="2">The sequence shown here is derived from an EMBL/GenBank/DDBJ whole genome shotgun (WGS) entry which is preliminary data.</text>
</comment>
<organism evidence="2 3">
    <name type="scientific">Corchorus olitorius</name>
    <dbReference type="NCBI Taxonomy" id="93759"/>
    <lineage>
        <taxon>Eukaryota</taxon>
        <taxon>Viridiplantae</taxon>
        <taxon>Streptophyta</taxon>
        <taxon>Embryophyta</taxon>
        <taxon>Tracheophyta</taxon>
        <taxon>Spermatophyta</taxon>
        <taxon>Magnoliopsida</taxon>
        <taxon>eudicotyledons</taxon>
        <taxon>Gunneridae</taxon>
        <taxon>Pentapetalae</taxon>
        <taxon>rosids</taxon>
        <taxon>malvids</taxon>
        <taxon>Malvales</taxon>
        <taxon>Malvaceae</taxon>
        <taxon>Grewioideae</taxon>
        <taxon>Apeibeae</taxon>
        <taxon>Corchorus</taxon>
    </lineage>
</organism>
<evidence type="ECO:0000256" key="1">
    <source>
        <dbReference type="SAM" id="MobiDB-lite"/>
    </source>
</evidence>
<protein>
    <submittedName>
        <fullName evidence="2">Peptide/nitrate transporter-like protein</fullName>
    </submittedName>
</protein>
<proteinExistence type="predicted"/>
<dbReference type="EMBL" id="AWUE01016487">
    <property type="protein sequence ID" value="OMO91057.1"/>
    <property type="molecule type" value="Genomic_DNA"/>
</dbReference>
<evidence type="ECO:0000313" key="3">
    <source>
        <dbReference type="Proteomes" id="UP000187203"/>
    </source>
</evidence>
<keyword evidence="3" id="KW-1185">Reference proteome</keyword>
<gene>
    <name evidence="2" type="ORF">COLO4_18667</name>
</gene>
<dbReference type="Proteomes" id="UP000187203">
    <property type="component" value="Unassembled WGS sequence"/>
</dbReference>
<name>A0A1R3J8D4_9ROSI</name>
<dbReference type="AlphaFoldDB" id="A0A1R3J8D4"/>
<feature type="region of interest" description="Disordered" evidence="1">
    <location>
        <begin position="59"/>
        <end position="80"/>
    </location>
</feature>
<sequence>MVMEAPSADERKAAAIREPLLEAEAEASTSTSKGGIRTLPFIIANEALERVATNGISVSPMVDPRWGQLPPLGSSGESKY</sequence>
<evidence type="ECO:0000313" key="2">
    <source>
        <dbReference type="EMBL" id="OMO91057.1"/>
    </source>
</evidence>